<dbReference type="Pfam" id="PF00595">
    <property type="entry name" value="PDZ"/>
    <property type="match status" value="1"/>
</dbReference>
<evidence type="ECO:0000256" key="5">
    <source>
        <dbReference type="SAM" id="MobiDB-lite"/>
    </source>
</evidence>
<dbReference type="InterPro" id="IPR001478">
    <property type="entry name" value="PDZ"/>
</dbReference>
<keyword evidence="3" id="KW-0597">Phosphoprotein</keyword>
<feature type="compositionally biased region" description="Pro residues" evidence="5">
    <location>
        <begin position="332"/>
        <end position="346"/>
    </location>
</feature>
<feature type="region of interest" description="Disordered" evidence="5">
    <location>
        <begin position="319"/>
        <end position="463"/>
    </location>
</feature>
<sequence length="891" mass="99053">MVVGERLTFTLRGGVPWGFRLQGGGNFPLEVAKIRKNSHASEAGLREGDVVLSINGHVVAGHTHQSAMDVVDMASGSLVFEVARSGQGPSMPLDPQRHPRIIPMVAGQENAGPGVVTSAHADYSLSSGDTRTDFHTDEYVMRTDDGRKVTKTVTQRTTRRFSGSSGPSPAASYSSIPSGEHSSRSLGRPHGVWVPPSQRTGGSNLYKSQSLLDVHFGHRTSSPLSSSPRSLSPKPNRPRARSGSVQSSSRASKENHDPFMEQEQAKWRANHTQEVTPPMKFTNIGTNKNVPTKFNDPNYPMFDVPKVNKAIWTPPVINEPGAMLSPSKKRGPPVPPKPMSPNPSPIPFDQAERPVAGTHFHRPGMIRPPPQLNTLPAPPPPPMPLLPQGSTPKFNVVSFESLKNRPGREGGYDEPDSPSRRPDHLPVFGPKVVFDDEGGDSISDISRTDEKTDDSSSDSGKLFADSAFYDDSTHRYPTIDEQMSMCKKIAQSLTSYANKRARGARMFEKRKRRSNKWIHDYGTEFSSSTGDVADLDELDSELHYVDGGNKPLFSFRIPKVAGQVTDGERMSMSKSEFERLRLVAPKVDHHSVSPNTCFSIAADLHKGGKNKGAKLFAKRQQRVEKFVIDETNVMHSPVSPSTKLDFYVQNAQTQPVQKNPWNAAASGDVNRAFNRNAPSHMPPVPVPRHDLKADSQMTVLGGPNYNKKARGWGGSGAGIQQHSYYRESFDPQTGTSRKEWYQQQHNDTFDPEDPPKQFDQYGNYNRRMKAWPETEDTPQPPQVEYGDYNRRTKPFQESEPRYEQPSETKVEFGDYNRKIKGFQESESKQEAPRVDFGDYNRRIRAFPGAPEHNTSTSRTVKSSYNVQTNYNTFPRAAGSSRQYQEIPSCDL</sequence>
<dbReference type="PROSITE" id="PS50106">
    <property type="entry name" value="PDZ"/>
    <property type="match status" value="1"/>
</dbReference>
<dbReference type="PANTHER" id="PTHR24217:SF0">
    <property type="entry name" value="PDZ DOMAIN-CONTAINING PROTEIN"/>
    <property type="match status" value="1"/>
</dbReference>
<feature type="compositionally biased region" description="Low complexity" evidence="5">
    <location>
        <begin position="241"/>
        <end position="250"/>
    </location>
</feature>
<evidence type="ECO:0000313" key="7">
    <source>
        <dbReference type="EMBL" id="WAQ96491.1"/>
    </source>
</evidence>
<dbReference type="EMBL" id="CP111013">
    <property type="protein sequence ID" value="WAQ96491.1"/>
    <property type="molecule type" value="Genomic_DNA"/>
</dbReference>
<keyword evidence="2" id="KW-0963">Cytoplasm</keyword>
<evidence type="ECO:0000256" key="2">
    <source>
        <dbReference type="ARBA" id="ARBA00022490"/>
    </source>
</evidence>
<dbReference type="Proteomes" id="UP001164746">
    <property type="component" value="Chromosome 2"/>
</dbReference>
<feature type="region of interest" description="Disordered" evidence="5">
    <location>
        <begin position="217"/>
        <end position="264"/>
    </location>
</feature>
<feature type="domain" description="PDZ" evidence="6">
    <location>
        <begin position="12"/>
        <end position="86"/>
    </location>
</feature>
<dbReference type="SUPFAM" id="SSF50156">
    <property type="entry name" value="PDZ domain-like"/>
    <property type="match status" value="1"/>
</dbReference>
<evidence type="ECO:0000313" key="8">
    <source>
        <dbReference type="Proteomes" id="UP001164746"/>
    </source>
</evidence>
<comment type="similarity">
    <text evidence="4">Belongs to the synaptopodin family.</text>
</comment>
<feature type="compositionally biased region" description="Basic and acidic residues" evidence="5">
    <location>
        <begin position="251"/>
        <end position="264"/>
    </location>
</feature>
<dbReference type="Gene3D" id="2.30.42.10">
    <property type="match status" value="1"/>
</dbReference>
<evidence type="ECO:0000256" key="4">
    <source>
        <dbReference type="ARBA" id="ARBA00038161"/>
    </source>
</evidence>
<feature type="region of interest" description="Disordered" evidence="5">
    <location>
        <begin position="770"/>
        <end position="809"/>
    </location>
</feature>
<evidence type="ECO:0000259" key="6">
    <source>
        <dbReference type="PROSITE" id="PS50106"/>
    </source>
</evidence>
<dbReference type="InterPro" id="IPR036034">
    <property type="entry name" value="PDZ_sf"/>
</dbReference>
<reference evidence="7" key="1">
    <citation type="submission" date="2022-11" db="EMBL/GenBank/DDBJ databases">
        <title>Centuries of genome instability and evolution in soft-shell clam transmissible cancer (bioRxiv).</title>
        <authorList>
            <person name="Hart S.F.M."/>
            <person name="Yonemitsu M.A."/>
            <person name="Giersch R.M."/>
            <person name="Beal B.F."/>
            <person name="Arriagada G."/>
            <person name="Davis B.W."/>
            <person name="Ostrander E.A."/>
            <person name="Goff S.P."/>
            <person name="Metzger M.J."/>
        </authorList>
    </citation>
    <scope>NUCLEOTIDE SEQUENCE</scope>
    <source>
        <strain evidence="7">MELC-2E11</strain>
        <tissue evidence="7">Siphon/mantle</tissue>
    </source>
</reference>
<organism evidence="7 8">
    <name type="scientific">Mya arenaria</name>
    <name type="common">Soft-shell clam</name>
    <dbReference type="NCBI Taxonomy" id="6604"/>
    <lineage>
        <taxon>Eukaryota</taxon>
        <taxon>Metazoa</taxon>
        <taxon>Spiralia</taxon>
        <taxon>Lophotrochozoa</taxon>
        <taxon>Mollusca</taxon>
        <taxon>Bivalvia</taxon>
        <taxon>Autobranchia</taxon>
        <taxon>Heteroconchia</taxon>
        <taxon>Euheterodonta</taxon>
        <taxon>Imparidentia</taxon>
        <taxon>Neoheterodontei</taxon>
        <taxon>Myida</taxon>
        <taxon>Myoidea</taxon>
        <taxon>Myidae</taxon>
        <taxon>Mya</taxon>
    </lineage>
</organism>
<evidence type="ECO:0000256" key="1">
    <source>
        <dbReference type="ARBA" id="ARBA00004496"/>
    </source>
</evidence>
<feature type="compositionally biased region" description="Basic and acidic residues" evidence="5">
    <location>
        <begin position="402"/>
        <end position="424"/>
    </location>
</feature>
<dbReference type="PANTHER" id="PTHR24217">
    <property type="entry name" value="PUTATIVE-RELATED"/>
    <property type="match status" value="1"/>
</dbReference>
<feature type="compositionally biased region" description="Basic and acidic residues" evidence="5">
    <location>
        <begin position="787"/>
        <end position="809"/>
    </location>
</feature>
<feature type="region of interest" description="Disordered" evidence="5">
    <location>
        <begin position="145"/>
        <end position="205"/>
    </location>
</feature>
<proteinExistence type="inferred from homology"/>
<feature type="compositionally biased region" description="Low complexity" evidence="5">
    <location>
        <begin position="151"/>
        <end position="179"/>
    </location>
</feature>
<feature type="region of interest" description="Disordered" evidence="5">
    <location>
        <begin position="871"/>
        <end position="891"/>
    </location>
</feature>
<dbReference type="SMART" id="SM00228">
    <property type="entry name" value="PDZ"/>
    <property type="match status" value="1"/>
</dbReference>
<feature type="compositionally biased region" description="Pro residues" evidence="5">
    <location>
        <begin position="366"/>
        <end position="385"/>
    </location>
</feature>
<evidence type="ECO:0000256" key="3">
    <source>
        <dbReference type="ARBA" id="ARBA00022553"/>
    </source>
</evidence>
<dbReference type="InterPro" id="IPR051976">
    <property type="entry name" value="Synaptopodin_domain"/>
</dbReference>
<gene>
    <name evidence="7" type="ORF">MAR_029181</name>
</gene>
<protein>
    <submittedName>
        <fullName evidence="7">SYP2L-like protein</fullName>
    </submittedName>
</protein>
<feature type="compositionally biased region" description="Low complexity" evidence="5">
    <location>
        <begin position="221"/>
        <end position="234"/>
    </location>
</feature>
<name>A0ABY7DHN3_MYAAR</name>
<comment type="subcellular location">
    <subcellularLocation>
        <location evidence="1">Cytoplasm</location>
    </subcellularLocation>
</comment>
<keyword evidence="8" id="KW-1185">Reference proteome</keyword>
<accession>A0ABY7DHN3</accession>